<feature type="compositionally biased region" description="Basic residues" evidence="1">
    <location>
        <begin position="273"/>
        <end position="285"/>
    </location>
</feature>
<sequence>MEKRPPQMLISKSTNQPSRAPQPVQLPQDPPAEQPLSSSSPSPSPSTASSPHPRRRRPVGAARRLVRRRQRRRRQELDPLRDGHGREPPPVPARPRVVVRAVRAVPVRVARVPRRPDVREVAPRRARAVEPAPVHDRAPAAAAAAARPRPRVDEGRGALRDGARVARAVVERRRRRRQRACCRGREPRRLLLLLLPLLLLPVRRGDGGGGAGAGVARVRRPRALVAARAGDDKRRGALVDADDRARVAVEHGVRQALERPLVDVEERDDARGVGRRRRRRRRRRAHADARRDGRDGRRVPAGRRLRVCRRRRGVGLGDVLRVGQHRRRVAASLMDGGEEEEAQEGERAMHGGGTEAMPARYRGQSHGLLRDSATMSLDDDLFRITDQEGSQVEE</sequence>
<feature type="region of interest" description="Disordered" evidence="1">
    <location>
        <begin position="333"/>
        <end position="359"/>
    </location>
</feature>
<reference evidence="2 3" key="1">
    <citation type="submission" date="2019-06" db="EMBL/GenBank/DDBJ databases">
        <title>Draft genome sequence of the filamentous fungus Phialemoniopsis curvata isolated from diesel fuel.</title>
        <authorList>
            <person name="Varaljay V.A."/>
            <person name="Lyon W.J."/>
            <person name="Crouch A.L."/>
            <person name="Drake C.E."/>
            <person name="Hollomon J.M."/>
            <person name="Nadeau L.J."/>
            <person name="Nunn H.S."/>
            <person name="Stevenson B.S."/>
            <person name="Bojanowski C.L."/>
            <person name="Crookes-Goodson W.J."/>
        </authorList>
    </citation>
    <scope>NUCLEOTIDE SEQUENCE [LARGE SCALE GENOMIC DNA]</scope>
    <source>
        <strain evidence="2 3">D216</strain>
    </source>
</reference>
<feature type="compositionally biased region" description="Low complexity" evidence="1">
    <location>
        <begin position="34"/>
        <end position="51"/>
    </location>
</feature>
<evidence type="ECO:0000313" key="2">
    <source>
        <dbReference type="EMBL" id="TPX11182.1"/>
    </source>
</evidence>
<feature type="region of interest" description="Disordered" evidence="1">
    <location>
        <begin position="1"/>
        <end position="94"/>
    </location>
</feature>
<proteinExistence type="predicted"/>
<comment type="caution">
    <text evidence="2">The sequence shown here is derived from an EMBL/GenBank/DDBJ whole genome shotgun (WGS) entry which is preliminary data.</text>
</comment>
<evidence type="ECO:0000256" key="1">
    <source>
        <dbReference type="SAM" id="MobiDB-lite"/>
    </source>
</evidence>
<keyword evidence="3" id="KW-1185">Reference proteome</keyword>
<name>A0A507AMT2_9PEZI</name>
<evidence type="ECO:0000313" key="3">
    <source>
        <dbReference type="Proteomes" id="UP000319257"/>
    </source>
</evidence>
<feature type="compositionally biased region" description="Basic and acidic residues" evidence="1">
    <location>
        <begin position="286"/>
        <end position="298"/>
    </location>
</feature>
<dbReference type="RefSeq" id="XP_030992893.1">
    <property type="nucleotide sequence ID" value="XM_031132618.1"/>
</dbReference>
<feature type="compositionally biased region" description="Basic residues" evidence="1">
    <location>
        <begin position="52"/>
        <end position="74"/>
    </location>
</feature>
<dbReference type="EMBL" id="SKBQ01000004">
    <property type="protein sequence ID" value="TPX11182.1"/>
    <property type="molecule type" value="Genomic_DNA"/>
</dbReference>
<organism evidence="2 3">
    <name type="scientific">Thyridium curvatum</name>
    <dbReference type="NCBI Taxonomy" id="1093900"/>
    <lineage>
        <taxon>Eukaryota</taxon>
        <taxon>Fungi</taxon>
        <taxon>Dikarya</taxon>
        <taxon>Ascomycota</taxon>
        <taxon>Pezizomycotina</taxon>
        <taxon>Sordariomycetes</taxon>
        <taxon>Sordariomycetidae</taxon>
        <taxon>Thyridiales</taxon>
        <taxon>Thyridiaceae</taxon>
        <taxon>Thyridium</taxon>
    </lineage>
</organism>
<accession>A0A507AMT2</accession>
<dbReference type="Proteomes" id="UP000319257">
    <property type="component" value="Unassembled WGS sequence"/>
</dbReference>
<dbReference type="AlphaFoldDB" id="A0A507AMT2"/>
<gene>
    <name evidence="2" type="ORF">E0L32_001000</name>
</gene>
<feature type="region of interest" description="Disordered" evidence="1">
    <location>
        <begin position="268"/>
        <end position="298"/>
    </location>
</feature>
<dbReference type="GeneID" id="41968447"/>
<feature type="region of interest" description="Disordered" evidence="1">
    <location>
        <begin position="123"/>
        <end position="155"/>
    </location>
</feature>
<dbReference type="InParanoid" id="A0A507AMT2"/>
<feature type="compositionally biased region" description="Basic and acidic residues" evidence="1">
    <location>
        <begin position="75"/>
        <end position="87"/>
    </location>
</feature>
<feature type="compositionally biased region" description="Polar residues" evidence="1">
    <location>
        <begin position="10"/>
        <end position="19"/>
    </location>
</feature>
<protein>
    <submittedName>
        <fullName evidence="2">Uncharacterized protein</fullName>
    </submittedName>
</protein>